<evidence type="ECO:0000256" key="1">
    <source>
        <dbReference type="SAM" id="Phobius"/>
    </source>
</evidence>
<dbReference type="NCBIfam" id="TIGR02281">
    <property type="entry name" value="clan_AA_DTGA"/>
    <property type="match status" value="1"/>
</dbReference>
<accession>A0A934HQD2</accession>
<protein>
    <submittedName>
        <fullName evidence="2">TIGR02281 family clan AA aspartic protease</fullName>
        <ecNumber evidence="2">3.4.23.-</ecNumber>
    </submittedName>
</protein>
<dbReference type="InterPro" id="IPR021109">
    <property type="entry name" value="Peptidase_aspartic_dom_sf"/>
</dbReference>
<proteinExistence type="predicted"/>
<name>A0A934HQD2_9RHOB</name>
<comment type="caution">
    <text evidence="2">The sequence shown here is derived from an EMBL/GenBank/DDBJ whole genome shotgun (WGS) entry which is preliminary data.</text>
</comment>
<sequence>MDEWQIGRATYLILLGSVLVFWFFVQNRQNLGKTLQQAVAWGLIFLGVIAAIGLWDDIRQTVRPNLGTVTSDGRITVPRAPDGHYYLTLGINGKPIDFLVDTGATEMVLTLKDARLAGLQTKDLAFYGRAMTANGPVRTAPVRLDTVSLGPVSDHNLRAWVSEGDMPQSLLGMAYLQRWSNIQISGGALVLTR</sequence>
<organism evidence="2 3">
    <name type="scientific">Pontibaca salina</name>
    <dbReference type="NCBI Taxonomy" id="2795731"/>
    <lineage>
        <taxon>Bacteria</taxon>
        <taxon>Pseudomonadati</taxon>
        <taxon>Pseudomonadota</taxon>
        <taxon>Alphaproteobacteria</taxon>
        <taxon>Rhodobacterales</taxon>
        <taxon>Roseobacteraceae</taxon>
        <taxon>Pontibaca</taxon>
    </lineage>
</organism>
<dbReference type="GO" id="GO:0004190">
    <property type="term" value="F:aspartic-type endopeptidase activity"/>
    <property type="evidence" value="ECO:0007669"/>
    <property type="project" value="InterPro"/>
</dbReference>
<evidence type="ECO:0000313" key="3">
    <source>
        <dbReference type="Proteomes" id="UP000613255"/>
    </source>
</evidence>
<keyword evidence="1" id="KW-0812">Transmembrane</keyword>
<feature type="transmembrane region" description="Helical" evidence="1">
    <location>
        <begin position="6"/>
        <end position="25"/>
    </location>
</feature>
<keyword evidence="1" id="KW-0472">Membrane</keyword>
<dbReference type="Proteomes" id="UP000613255">
    <property type="component" value="Unassembled WGS sequence"/>
</dbReference>
<keyword evidence="2" id="KW-0645">Protease</keyword>
<dbReference type="Pfam" id="PF13975">
    <property type="entry name" value="gag-asp_proteas"/>
    <property type="match status" value="1"/>
</dbReference>
<keyword evidence="1" id="KW-1133">Transmembrane helix</keyword>
<dbReference type="SUPFAM" id="SSF50630">
    <property type="entry name" value="Acid proteases"/>
    <property type="match status" value="1"/>
</dbReference>
<dbReference type="GO" id="GO:0006508">
    <property type="term" value="P:proteolysis"/>
    <property type="evidence" value="ECO:0007669"/>
    <property type="project" value="UniProtKB-KW"/>
</dbReference>
<dbReference type="InterPro" id="IPR034122">
    <property type="entry name" value="Retropepsin-like_bacterial"/>
</dbReference>
<dbReference type="Gene3D" id="2.40.70.10">
    <property type="entry name" value="Acid Proteases"/>
    <property type="match status" value="1"/>
</dbReference>
<gene>
    <name evidence="2" type="ORF">JAO82_07755</name>
</gene>
<evidence type="ECO:0000313" key="2">
    <source>
        <dbReference type="EMBL" id="MBI6629777.1"/>
    </source>
</evidence>
<dbReference type="RefSeq" id="WP_198685802.1">
    <property type="nucleotide sequence ID" value="NZ_JAEIJD010000005.1"/>
</dbReference>
<keyword evidence="3" id="KW-1185">Reference proteome</keyword>
<dbReference type="EMBL" id="JAEIJD010000005">
    <property type="protein sequence ID" value="MBI6629777.1"/>
    <property type="molecule type" value="Genomic_DNA"/>
</dbReference>
<dbReference type="AlphaFoldDB" id="A0A934HQD2"/>
<dbReference type="InterPro" id="IPR001969">
    <property type="entry name" value="Aspartic_peptidase_AS"/>
</dbReference>
<dbReference type="EC" id="3.4.23.-" evidence="2"/>
<dbReference type="InterPro" id="IPR011969">
    <property type="entry name" value="Clan_AA_Asp_peptidase_C"/>
</dbReference>
<feature type="transmembrane region" description="Helical" evidence="1">
    <location>
        <begin position="37"/>
        <end position="55"/>
    </location>
</feature>
<dbReference type="PROSITE" id="PS00141">
    <property type="entry name" value="ASP_PROTEASE"/>
    <property type="match status" value="1"/>
</dbReference>
<dbReference type="CDD" id="cd05483">
    <property type="entry name" value="retropepsin_like_bacteria"/>
    <property type="match status" value="1"/>
</dbReference>
<keyword evidence="2" id="KW-0378">Hydrolase</keyword>
<reference evidence="2" key="1">
    <citation type="submission" date="2020-12" db="EMBL/GenBank/DDBJ databases">
        <title>Pontibaca salina gen. nov., sp. nov., isolated from marine sediment.</title>
        <authorList>
            <person name="Bo J."/>
            <person name="Wang S."/>
            <person name="Song X."/>
            <person name="Du Z."/>
        </authorList>
    </citation>
    <scope>NUCLEOTIDE SEQUENCE</scope>
    <source>
        <strain evidence="2">S1109L</strain>
    </source>
</reference>